<evidence type="ECO:0000256" key="9">
    <source>
        <dbReference type="ARBA" id="ARBA00048138"/>
    </source>
</evidence>
<dbReference type="Gene3D" id="1.10.150.210">
    <property type="entry name" value="Phosphoserine phosphatase, domain 2"/>
    <property type="match status" value="1"/>
</dbReference>
<evidence type="ECO:0000256" key="5">
    <source>
        <dbReference type="ARBA" id="ARBA00022723"/>
    </source>
</evidence>
<evidence type="ECO:0000256" key="8">
    <source>
        <dbReference type="ARBA" id="ARBA00023299"/>
    </source>
</evidence>
<evidence type="ECO:0000256" key="6">
    <source>
        <dbReference type="ARBA" id="ARBA00022801"/>
    </source>
</evidence>
<accession>A0ABU7LUA4</accession>
<evidence type="ECO:0000256" key="10">
    <source>
        <dbReference type="ARBA" id="ARBA00048523"/>
    </source>
</evidence>
<dbReference type="EMBL" id="JAZDRO010000001">
    <property type="protein sequence ID" value="MEE2565137.1"/>
    <property type="molecule type" value="Genomic_DNA"/>
</dbReference>
<evidence type="ECO:0000256" key="1">
    <source>
        <dbReference type="ARBA" id="ARBA00001946"/>
    </source>
</evidence>
<dbReference type="Gene3D" id="3.40.50.1000">
    <property type="entry name" value="HAD superfamily/HAD-like"/>
    <property type="match status" value="1"/>
</dbReference>
<dbReference type="EC" id="3.1.3.3" evidence="3"/>
<dbReference type="InterPro" id="IPR050582">
    <property type="entry name" value="HAD-like_SerB"/>
</dbReference>
<comment type="cofactor">
    <cofactor evidence="1">
        <name>Mg(2+)</name>
        <dbReference type="ChEBI" id="CHEBI:18420"/>
    </cofactor>
</comment>
<evidence type="ECO:0000256" key="4">
    <source>
        <dbReference type="ARBA" id="ARBA00022605"/>
    </source>
</evidence>
<evidence type="ECO:0000256" key="2">
    <source>
        <dbReference type="ARBA" id="ARBA00005135"/>
    </source>
</evidence>
<organism evidence="11 12">
    <name type="scientific">Hyphobacterium marinum</name>
    <dbReference type="NCBI Taxonomy" id="3116574"/>
    <lineage>
        <taxon>Bacteria</taxon>
        <taxon>Pseudomonadati</taxon>
        <taxon>Pseudomonadota</taxon>
        <taxon>Alphaproteobacteria</taxon>
        <taxon>Maricaulales</taxon>
        <taxon>Maricaulaceae</taxon>
        <taxon>Hyphobacterium</taxon>
    </lineage>
</organism>
<dbReference type="InterPro" id="IPR023214">
    <property type="entry name" value="HAD_sf"/>
</dbReference>
<dbReference type="InterPro" id="IPR036412">
    <property type="entry name" value="HAD-like_sf"/>
</dbReference>
<protein>
    <recommendedName>
        <fullName evidence="3">phosphoserine phosphatase</fullName>
        <ecNumber evidence="3">3.1.3.3</ecNumber>
    </recommendedName>
</protein>
<name>A0ABU7LUA4_9PROT</name>
<keyword evidence="8" id="KW-0718">Serine biosynthesis</keyword>
<keyword evidence="12" id="KW-1185">Reference proteome</keyword>
<keyword evidence="7" id="KW-0460">Magnesium</keyword>
<dbReference type="SUPFAM" id="SSF56784">
    <property type="entry name" value="HAD-like"/>
    <property type="match status" value="1"/>
</dbReference>
<comment type="catalytic activity">
    <reaction evidence="9">
        <text>O-phospho-L-serine + H2O = L-serine + phosphate</text>
        <dbReference type="Rhea" id="RHEA:21208"/>
        <dbReference type="ChEBI" id="CHEBI:15377"/>
        <dbReference type="ChEBI" id="CHEBI:33384"/>
        <dbReference type="ChEBI" id="CHEBI:43474"/>
        <dbReference type="ChEBI" id="CHEBI:57524"/>
        <dbReference type="EC" id="3.1.3.3"/>
    </reaction>
</comment>
<dbReference type="Proteomes" id="UP001310692">
    <property type="component" value="Unassembled WGS sequence"/>
</dbReference>
<comment type="pathway">
    <text evidence="2">Amino-acid biosynthesis; L-serine biosynthesis; L-serine from 3-phospho-D-glycerate: step 3/3.</text>
</comment>
<dbReference type="PANTHER" id="PTHR43344:SF2">
    <property type="entry name" value="PHOSPHOSERINE PHOSPHATASE"/>
    <property type="match status" value="1"/>
</dbReference>
<evidence type="ECO:0000256" key="3">
    <source>
        <dbReference type="ARBA" id="ARBA00012640"/>
    </source>
</evidence>
<dbReference type="PANTHER" id="PTHR43344">
    <property type="entry name" value="PHOSPHOSERINE PHOSPHATASE"/>
    <property type="match status" value="1"/>
</dbReference>
<dbReference type="Pfam" id="PF12710">
    <property type="entry name" value="HAD"/>
    <property type="match status" value="1"/>
</dbReference>
<proteinExistence type="predicted"/>
<sequence>MTRLVAFDVDSTLLAVESLDFAIEMTRGSDGAEKVRAITDAGMSGAMGLRASIAARLDIARFERGSVARAAVALKAYATPGMAELLAALRAQGDRVIAVSGGFGDLVRLALRDLGFADSAIFANRFLWDGGRISGFDTANPLSDNGGKAEVLSQLRNAFKPDSVVMVGDGITDLEAVESGAADRFVGFGGVARRTAVEDRAREYAASINELSRLLLA</sequence>
<comment type="catalytic activity">
    <reaction evidence="10">
        <text>O-phospho-D-serine + H2O = D-serine + phosphate</text>
        <dbReference type="Rhea" id="RHEA:24873"/>
        <dbReference type="ChEBI" id="CHEBI:15377"/>
        <dbReference type="ChEBI" id="CHEBI:35247"/>
        <dbReference type="ChEBI" id="CHEBI:43474"/>
        <dbReference type="ChEBI" id="CHEBI:58680"/>
        <dbReference type="EC" id="3.1.3.3"/>
    </reaction>
</comment>
<gene>
    <name evidence="11" type="ORF">V0U35_00460</name>
</gene>
<evidence type="ECO:0000313" key="12">
    <source>
        <dbReference type="Proteomes" id="UP001310692"/>
    </source>
</evidence>
<reference evidence="11 12" key="1">
    <citation type="submission" date="2024-01" db="EMBL/GenBank/DDBJ databases">
        <title>Hyphobacterium bacterium isolated from marine sediment.</title>
        <authorList>
            <person name="Zhao S."/>
        </authorList>
    </citation>
    <scope>NUCLEOTIDE SEQUENCE [LARGE SCALE GENOMIC DNA]</scope>
    <source>
        <strain evidence="11 12">Y60-23</strain>
    </source>
</reference>
<evidence type="ECO:0000256" key="7">
    <source>
        <dbReference type="ARBA" id="ARBA00022842"/>
    </source>
</evidence>
<comment type="caution">
    <text evidence="11">The sequence shown here is derived from an EMBL/GenBank/DDBJ whole genome shotgun (WGS) entry which is preliminary data.</text>
</comment>
<evidence type="ECO:0000313" key="11">
    <source>
        <dbReference type="EMBL" id="MEE2565137.1"/>
    </source>
</evidence>
<keyword evidence="4" id="KW-0028">Amino-acid biosynthesis</keyword>
<dbReference type="NCBIfam" id="TIGR01488">
    <property type="entry name" value="HAD-SF-IB"/>
    <property type="match status" value="1"/>
</dbReference>
<keyword evidence="5" id="KW-0479">Metal-binding</keyword>
<keyword evidence="6" id="KW-0378">Hydrolase</keyword>
<dbReference type="RefSeq" id="WP_330194677.1">
    <property type="nucleotide sequence ID" value="NZ_JAZDRO010000001.1"/>
</dbReference>